<keyword evidence="4" id="KW-1185">Reference proteome</keyword>
<dbReference type="OrthoDB" id="9908726at2759"/>
<reference evidence="3 4" key="1">
    <citation type="journal article" date="2012" name="Genome Biol.">
        <title>Genome and low-iron response of an oceanic diatom adapted to chronic iron limitation.</title>
        <authorList>
            <person name="Lommer M."/>
            <person name="Specht M."/>
            <person name="Roy A.S."/>
            <person name="Kraemer L."/>
            <person name="Andreson R."/>
            <person name="Gutowska M.A."/>
            <person name="Wolf J."/>
            <person name="Bergner S.V."/>
            <person name="Schilhabel M.B."/>
            <person name="Klostermeier U.C."/>
            <person name="Beiko R.G."/>
            <person name="Rosenstiel P."/>
            <person name="Hippler M."/>
            <person name="Laroche J."/>
        </authorList>
    </citation>
    <scope>NUCLEOTIDE SEQUENCE [LARGE SCALE GENOMIC DNA]</scope>
    <source>
        <strain evidence="3 4">CCMP1005</strain>
    </source>
</reference>
<keyword evidence="2" id="KW-0812">Transmembrane</keyword>
<dbReference type="AlphaFoldDB" id="K0SH89"/>
<comment type="caution">
    <text evidence="3">The sequence shown here is derived from an EMBL/GenBank/DDBJ whole genome shotgun (WGS) entry which is preliminary data.</text>
</comment>
<sequence length="560" mass="63333">MIHTGGNFGEQFASNDSSRNDSSRMRTPAMLYTLSLSLPDDAQIELQMRAWAYRYRGFRIEAGAHRGTLQEINWSVTSFGERDRPKCNPISRALRYAAVSFQTWTAAVSGNTLARTKHGRSAEREGTKMLGSIVEDHRTIDLDVKWHGEFDGATLKGRYSTGKKLRTKARDRANCDGNGCLLASEKQTGDTEELVTDQLITCKSAMRFIDDGIGIWLHHPDLAEDERRWKEFQSVVARGGLAWDFSKRSNQIDFMDVTISLVDNRVEFKLFEKPLALHLYLPPHSCHPPGVIKGLVALGEVLRIFQLCSHDSDSLSDIDDNLSKFFRRLLDRGYQAKSLCPLFIKAVTNAENYTYRYAKRNAAKSKGRKRKRIKGERAPNLGNLLSYRKIDDRAESVIFYRLDSSKPRLFCREGAANAAAPFRSSLPAKTQLPPCKIKLMKLREPNDIKSKKPQIKTENETTTASVRDWPLVESPHTCVKEERNTSPVFDIEPPGKKPRDSDLLGLKNIATGSAEDMTAVMFVALCLLTSSVGVFGMSEEHRMNEYRKRGYKWPLDEMVP</sequence>
<protein>
    <submittedName>
        <fullName evidence="3">Uncharacterized protein</fullName>
    </submittedName>
</protein>
<organism evidence="3 4">
    <name type="scientific">Thalassiosira oceanica</name>
    <name type="common">Marine diatom</name>
    <dbReference type="NCBI Taxonomy" id="159749"/>
    <lineage>
        <taxon>Eukaryota</taxon>
        <taxon>Sar</taxon>
        <taxon>Stramenopiles</taxon>
        <taxon>Ochrophyta</taxon>
        <taxon>Bacillariophyta</taxon>
        <taxon>Coscinodiscophyceae</taxon>
        <taxon>Thalassiosirophycidae</taxon>
        <taxon>Thalassiosirales</taxon>
        <taxon>Thalassiosiraceae</taxon>
        <taxon>Thalassiosira</taxon>
    </lineage>
</organism>
<feature type="transmembrane region" description="Helical" evidence="2">
    <location>
        <begin position="517"/>
        <end position="538"/>
    </location>
</feature>
<evidence type="ECO:0000256" key="2">
    <source>
        <dbReference type="SAM" id="Phobius"/>
    </source>
</evidence>
<proteinExistence type="predicted"/>
<feature type="region of interest" description="Disordered" evidence="1">
    <location>
        <begin position="1"/>
        <end position="24"/>
    </location>
</feature>
<keyword evidence="2" id="KW-0472">Membrane</keyword>
<evidence type="ECO:0000313" key="4">
    <source>
        <dbReference type="Proteomes" id="UP000266841"/>
    </source>
</evidence>
<name>K0SH89_THAOC</name>
<dbReference type="Proteomes" id="UP000266841">
    <property type="component" value="Unassembled WGS sequence"/>
</dbReference>
<evidence type="ECO:0000256" key="1">
    <source>
        <dbReference type="SAM" id="MobiDB-lite"/>
    </source>
</evidence>
<dbReference type="EMBL" id="AGNL01015698">
    <property type="protein sequence ID" value="EJK65543.1"/>
    <property type="molecule type" value="Genomic_DNA"/>
</dbReference>
<keyword evidence="2" id="KW-1133">Transmembrane helix</keyword>
<accession>K0SH89</accession>
<gene>
    <name evidence="3" type="ORF">THAOC_13581</name>
</gene>
<evidence type="ECO:0000313" key="3">
    <source>
        <dbReference type="EMBL" id="EJK65543.1"/>
    </source>
</evidence>